<keyword evidence="4" id="KW-0645">Protease</keyword>
<keyword evidence="17" id="KW-1185">Reference proteome</keyword>
<dbReference type="PANTHER" id="PTHR11705">
    <property type="entry name" value="PROTEASE FAMILY M14 CARBOXYPEPTIDASE A,B"/>
    <property type="match status" value="1"/>
</dbReference>
<reference evidence="16" key="2">
    <citation type="submission" date="2020-09" db="EMBL/GenBank/DDBJ databases">
        <authorList>
            <person name="Sun Q."/>
            <person name="Ohkuma M."/>
        </authorList>
    </citation>
    <scope>NUCLEOTIDE SEQUENCE</scope>
    <source>
        <strain evidence="16">JCM 3090</strain>
    </source>
</reference>
<accession>A0A8J3FDL0</accession>
<keyword evidence="5" id="KW-0479">Metal-binding</keyword>
<keyword evidence="3" id="KW-0121">Carboxypeptidase</keyword>
<evidence type="ECO:0000256" key="10">
    <source>
        <dbReference type="ARBA" id="ARBA00050859"/>
    </source>
</evidence>
<feature type="domain" description="Peptidase M14" evidence="15">
    <location>
        <begin position="1"/>
        <end position="256"/>
    </location>
</feature>
<name>A0A8J3FDL0_9ACTN</name>
<evidence type="ECO:0000256" key="12">
    <source>
        <dbReference type="ARBA" id="ARBA00066554"/>
    </source>
</evidence>
<comment type="catalytic activity">
    <reaction evidence="10">
        <text>Releases a C-terminal residue, which may be hydrophobic or positively charged.</text>
        <dbReference type="EC" id="3.4.17.18"/>
    </reaction>
</comment>
<evidence type="ECO:0000256" key="8">
    <source>
        <dbReference type="ARBA" id="ARBA00022833"/>
    </source>
</evidence>
<dbReference type="GO" id="GO:0004181">
    <property type="term" value="F:metallocarboxypeptidase activity"/>
    <property type="evidence" value="ECO:0007669"/>
    <property type="project" value="InterPro"/>
</dbReference>
<keyword evidence="7" id="KW-0378">Hydrolase</keyword>
<comment type="cofactor">
    <cofactor evidence="1">
        <name>Zn(2+)</name>
        <dbReference type="ChEBI" id="CHEBI:29105"/>
    </cofactor>
</comment>
<dbReference type="PANTHER" id="PTHR11705:SF143">
    <property type="entry name" value="SLL0236 PROTEIN"/>
    <property type="match status" value="1"/>
</dbReference>
<organism evidence="16 17">
    <name type="scientific">Pilimelia anulata</name>
    <dbReference type="NCBI Taxonomy" id="53371"/>
    <lineage>
        <taxon>Bacteria</taxon>
        <taxon>Bacillati</taxon>
        <taxon>Actinomycetota</taxon>
        <taxon>Actinomycetes</taxon>
        <taxon>Micromonosporales</taxon>
        <taxon>Micromonosporaceae</taxon>
        <taxon>Pilimelia</taxon>
    </lineage>
</organism>
<evidence type="ECO:0000256" key="6">
    <source>
        <dbReference type="ARBA" id="ARBA00022729"/>
    </source>
</evidence>
<evidence type="ECO:0000259" key="15">
    <source>
        <dbReference type="PROSITE" id="PS52035"/>
    </source>
</evidence>
<reference evidence="16" key="1">
    <citation type="journal article" date="2014" name="Int. J. Syst. Evol. Microbiol.">
        <title>Complete genome sequence of Corynebacterium casei LMG S-19264T (=DSM 44701T), isolated from a smear-ripened cheese.</title>
        <authorList>
            <consortium name="US DOE Joint Genome Institute (JGI-PGF)"/>
            <person name="Walter F."/>
            <person name="Albersmeier A."/>
            <person name="Kalinowski J."/>
            <person name="Ruckert C."/>
        </authorList>
    </citation>
    <scope>NUCLEOTIDE SEQUENCE</scope>
    <source>
        <strain evidence="16">JCM 3090</strain>
    </source>
</reference>
<evidence type="ECO:0000256" key="9">
    <source>
        <dbReference type="ARBA" id="ARBA00023049"/>
    </source>
</evidence>
<dbReference type="FunFam" id="3.40.630.10:FF:000084">
    <property type="entry name" value="Carboxypeptidase B2"/>
    <property type="match status" value="1"/>
</dbReference>
<dbReference type="PROSITE" id="PS52035">
    <property type="entry name" value="PEPTIDASE_M14"/>
    <property type="match status" value="1"/>
</dbReference>
<feature type="active site" description="Proton donor/acceptor" evidence="14">
    <location>
        <position position="223"/>
    </location>
</feature>
<gene>
    <name evidence="16" type="ORF">GCM10010123_38400</name>
</gene>
<evidence type="ECO:0000313" key="17">
    <source>
        <dbReference type="Proteomes" id="UP000649739"/>
    </source>
</evidence>
<evidence type="ECO:0000256" key="11">
    <source>
        <dbReference type="ARBA" id="ARBA00055464"/>
    </source>
</evidence>
<evidence type="ECO:0000256" key="4">
    <source>
        <dbReference type="ARBA" id="ARBA00022670"/>
    </source>
</evidence>
<dbReference type="PROSITE" id="PS00132">
    <property type="entry name" value="CARBOXYPEPT_ZN_1"/>
    <property type="match status" value="1"/>
</dbReference>
<dbReference type="InterPro" id="IPR000834">
    <property type="entry name" value="Peptidase_M14"/>
</dbReference>
<dbReference type="Gene3D" id="3.40.630.10">
    <property type="entry name" value="Zn peptidases"/>
    <property type="match status" value="1"/>
</dbReference>
<evidence type="ECO:0000256" key="5">
    <source>
        <dbReference type="ARBA" id="ARBA00022723"/>
    </source>
</evidence>
<dbReference type="Proteomes" id="UP000649739">
    <property type="component" value="Unassembled WGS sequence"/>
</dbReference>
<keyword evidence="8" id="KW-0862">Zinc</keyword>
<comment type="similarity">
    <text evidence="2 14">Belongs to the peptidase M14 family.</text>
</comment>
<comment type="caution">
    <text evidence="16">The sequence shown here is derived from an EMBL/GenBank/DDBJ whole genome shotgun (WGS) entry which is preliminary data.</text>
</comment>
<dbReference type="GO" id="GO:0006508">
    <property type="term" value="P:proteolysis"/>
    <property type="evidence" value="ECO:0007669"/>
    <property type="project" value="UniProtKB-KW"/>
</dbReference>
<dbReference type="AlphaFoldDB" id="A0A8J3FDL0"/>
<evidence type="ECO:0000256" key="2">
    <source>
        <dbReference type="ARBA" id="ARBA00005988"/>
    </source>
</evidence>
<dbReference type="GO" id="GO:0008270">
    <property type="term" value="F:zinc ion binding"/>
    <property type="evidence" value="ECO:0007669"/>
    <property type="project" value="InterPro"/>
</dbReference>
<dbReference type="InterPro" id="IPR033810">
    <property type="entry name" value="Carboxypeptidase_T"/>
</dbReference>
<dbReference type="SMART" id="SM00631">
    <property type="entry name" value="Zn_pept"/>
    <property type="match status" value="1"/>
</dbReference>
<dbReference type="PRINTS" id="PR00765">
    <property type="entry name" value="CRBOXYPTASEA"/>
</dbReference>
<evidence type="ECO:0000256" key="13">
    <source>
        <dbReference type="ARBA" id="ARBA00074273"/>
    </source>
</evidence>
<proteinExistence type="inferred from homology"/>
<keyword evidence="9" id="KW-0482">Metalloprotease</keyword>
<dbReference type="InterPro" id="IPR057246">
    <property type="entry name" value="CARBOXYPEPT_ZN_1"/>
</dbReference>
<dbReference type="CDD" id="cd03859">
    <property type="entry name" value="M14_CPT"/>
    <property type="match status" value="1"/>
</dbReference>
<protein>
    <recommendedName>
        <fullName evidence="13">Zinc carboxypeptidase</fullName>
        <ecNumber evidence="12">3.4.17.18</ecNumber>
    </recommendedName>
</protein>
<dbReference type="GO" id="GO:0005615">
    <property type="term" value="C:extracellular space"/>
    <property type="evidence" value="ECO:0007669"/>
    <property type="project" value="TreeGrafter"/>
</dbReference>
<sequence length="271" mass="30471">MPPTAEPEYLITSHHHAREHLTVEMALYLLHMFIDEYGKDERVTKLVNEREIWVVPSLNPDGSEFDISGSKLAMWRKNRQPNSGGQPGTDLNRNYSHKWGCCNGSSGNTGSDTYRGAAAFSAPETQRIRDFVNSRKINGKQQITVDLDLHSHGEQILWPYAYTSRTVDPGMTADDNRALSTIGKKMAATNNYKPMQASGLYIHDGTLLDWLWGEHKIFGYTFELWGGSGGFYPADSHIEPQTKRNREAALILGELADCPYRAIGKDAEYCK</sequence>
<evidence type="ECO:0000313" key="16">
    <source>
        <dbReference type="EMBL" id="GGK04758.1"/>
    </source>
</evidence>
<dbReference type="EMBL" id="BMQB01000009">
    <property type="protein sequence ID" value="GGK04758.1"/>
    <property type="molecule type" value="Genomic_DNA"/>
</dbReference>
<evidence type="ECO:0000256" key="7">
    <source>
        <dbReference type="ARBA" id="ARBA00022801"/>
    </source>
</evidence>
<dbReference type="SUPFAM" id="SSF53187">
    <property type="entry name" value="Zn-dependent exopeptidases"/>
    <property type="match status" value="1"/>
</dbReference>
<keyword evidence="6" id="KW-0732">Signal</keyword>
<evidence type="ECO:0000256" key="14">
    <source>
        <dbReference type="PROSITE-ProRule" id="PRU01379"/>
    </source>
</evidence>
<dbReference type="Pfam" id="PF00246">
    <property type="entry name" value="Peptidase_M14"/>
    <property type="match status" value="1"/>
</dbReference>
<evidence type="ECO:0000256" key="1">
    <source>
        <dbReference type="ARBA" id="ARBA00001947"/>
    </source>
</evidence>
<comment type="function">
    <text evidence="11">Carboxypeptidase that possesses the specificities of both mammalian Cpase A and B. Thus shows broad substrate specificity, being able to cleave Cbz-Gly-Leu, Cbz-Gly-Val, Cbz-Gly-Phe, Cbz-Gly-Lys and Bz-Gly-Arg in vitro.</text>
</comment>
<evidence type="ECO:0000256" key="3">
    <source>
        <dbReference type="ARBA" id="ARBA00022645"/>
    </source>
</evidence>
<dbReference type="EC" id="3.4.17.18" evidence="12"/>